<evidence type="ECO:0000256" key="5">
    <source>
        <dbReference type="ARBA" id="ARBA00023186"/>
    </source>
</evidence>
<protein>
    <recommendedName>
        <fullName evidence="6">Flagellar secretion chaperone FliS</fullName>
    </recommendedName>
</protein>
<evidence type="ECO:0000256" key="4">
    <source>
        <dbReference type="ARBA" id="ARBA00022795"/>
    </source>
</evidence>
<evidence type="ECO:0000313" key="7">
    <source>
        <dbReference type="EMBL" id="GAB0055971.1"/>
    </source>
</evidence>
<keyword evidence="8" id="KW-1185">Reference proteome</keyword>
<keyword evidence="5" id="KW-0143">Chaperone</keyword>
<evidence type="ECO:0000256" key="2">
    <source>
        <dbReference type="ARBA" id="ARBA00008787"/>
    </source>
</evidence>
<dbReference type="RefSeq" id="WP_420903682.1">
    <property type="nucleotide sequence ID" value="NZ_BAAFGK010000001.1"/>
</dbReference>
<name>A0ABQ0C523_9PROT</name>
<dbReference type="NCBIfam" id="TIGR00208">
    <property type="entry name" value="fliS"/>
    <property type="match status" value="1"/>
</dbReference>
<dbReference type="Gene3D" id="1.20.120.340">
    <property type="entry name" value="Flagellar protein FliS"/>
    <property type="match status" value="1"/>
</dbReference>
<gene>
    <name evidence="7" type="ORF">SIID45300_00270</name>
</gene>
<evidence type="ECO:0000256" key="1">
    <source>
        <dbReference type="ARBA" id="ARBA00004514"/>
    </source>
</evidence>
<accession>A0ABQ0C523</accession>
<keyword evidence="3 6" id="KW-0963">Cytoplasm</keyword>
<dbReference type="SUPFAM" id="SSF101116">
    <property type="entry name" value="Flagellar export chaperone FliS"/>
    <property type="match status" value="1"/>
</dbReference>
<dbReference type="Proteomes" id="UP001628193">
    <property type="component" value="Unassembled WGS sequence"/>
</dbReference>
<comment type="similarity">
    <text evidence="2 6">Belongs to the FliS family.</text>
</comment>
<evidence type="ECO:0000256" key="6">
    <source>
        <dbReference type="PIRNR" id="PIRNR039090"/>
    </source>
</evidence>
<comment type="caution">
    <text evidence="7">The sequence shown here is derived from an EMBL/GenBank/DDBJ whole genome shotgun (WGS) entry which is preliminary data.</text>
</comment>
<dbReference type="PANTHER" id="PTHR34773:SF1">
    <property type="entry name" value="FLAGELLAR SECRETION CHAPERONE FLIS"/>
    <property type="match status" value="1"/>
</dbReference>
<evidence type="ECO:0000313" key="8">
    <source>
        <dbReference type="Proteomes" id="UP001628193"/>
    </source>
</evidence>
<evidence type="ECO:0000256" key="3">
    <source>
        <dbReference type="ARBA" id="ARBA00022490"/>
    </source>
</evidence>
<dbReference type="EMBL" id="BAAFGK010000001">
    <property type="protein sequence ID" value="GAB0055971.1"/>
    <property type="molecule type" value="Genomic_DNA"/>
</dbReference>
<dbReference type="Pfam" id="PF02561">
    <property type="entry name" value="FliS"/>
    <property type="match status" value="1"/>
</dbReference>
<comment type="subcellular location">
    <subcellularLocation>
        <location evidence="1 6">Cytoplasm</location>
        <location evidence="1 6">Cytosol</location>
    </subcellularLocation>
</comment>
<dbReference type="InterPro" id="IPR003713">
    <property type="entry name" value="FliS"/>
</dbReference>
<proteinExistence type="inferred from homology"/>
<reference evidence="7 8" key="1">
    <citation type="submission" date="2024-09" db="EMBL/GenBank/DDBJ databases">
        <title>Draft genome sequence of Candidatus Magnetaquicoccaceae bacterium FCR-1.</title>
        <authorList>
            <person name="Shimoshige H."/>
            <person name="Shimamura S."/>
            <person name="Taoka A."/>
            <person name="Kobayashi H."/>
            <person name="Maekawa T."/>
        </authorList>
    </citation>
    <scope>NUCLEOTIDE SEQUENCE [LARGE SCALE GENOMIC DNA]</scope>
    <source>
        <strain evidence="7 8">FCR-1</strain>
    </source>
</reference>
<organism evidence="7 8">
    <name type="scientific">Candidatus Magnetaquiglobus chichijimensis</name>
    <dbReference type="NCBI Taxonomy" id="3141448"/>
    <lineage>
        <taxon>Bacteria</taxon>
        <taxon>Pseudomonadati</taxon>
        <taxon>Pseudomonadota</taxon>
        <taxon>Magnetococcia</taxon>
        <taxon>Magnetococcales</taxon>
        <taxon>Candidatus Magnetaquicoccaceae</taxon>
        <taxon>Candidatus Magnetaquiglobus</taxon>
    </lineage>
</organism>
<dbReference type="PIRSF" id="PIRSF039090">
    <property type="entry name" value="Flis"/>
    <property type="match status" value="1"/>
</dbReference>
<dbReference type="CDD" id="cd16098">
    <property type="entry name" value="FliS"/>
    <property type="match status" value="1"/>
</dbReference>
<dbReference type="InterPro" id="IPR036584">
    <property type="entry name" value="FliS_sf"/>
</dbReference>
<dbReference type="PANTHER" id="PTHR34773">
    <property type="entry name" value="FLAGELLAR SECRETION CHAPERONE FLIS"/>
    <property type="match status" value="1"/>
</dbReference>
<sequence length="145" mass="16628">MSYGLRSYKTSRANTASREDLLILLYEGAIRFLERSIEELNAARLSDHKMSLRRGIAIIAELQNTLNFDKGGELAIQLFDLYGYMLDRLTYANLRRDPEAIREVIRHLNTLLVGWREAVRQVKSEAIPPLPPLDSTPQRRLEGMA</sequence>
<keyword evidence="4 6" id="KW-1005">Bacterial flagellum biogenesis</keyword>